<dbReference type="AlphaFoldDB" id="A0A9K3JQS8"/>
<organism evidence="1 2">
    <name type="scientific">Helianthus annuus</name>
    <name type="common">Common sunflower</name>
    <dbReference type="NCBI Taxonomy" id="4232"/>
    <lineage>
        <taxon>Eukaryota</taxon>
        <taxon>Viridiplantae</taxon>
        <taxon>Streptophyta</taxon>
        <taxon>Embryophyta</taxon>
        <taxon>Tracheophyta</taxon>
        <taxon>Spermatophyta</taxon>
        <taxon>Magnoliopsida</taxon>
        <taxon>eudicotyledons</taxon>
        <taxon>Gunneridae</taxon>
        <taxon>Pentapetalae</taxon>
        <taxon>asterids</taxon>
        <taxon>campanulids</taxon>
        <taxon>Asterales</taxon>
        <taxon>Asteraceae</taxon>
        <taxon>Asteroideae</taxon>
        <taxon>Heliantheae alliance</taxon>
        <taxon>Heliantheae</taxon>
        <taxon>Helianthus</taxon>
    </lineage>
</organism>
<evidence type="ECO:0000313" key="2">
    <source>
        <dbReference type="Proteomes" id="UP000215914"/>
    </source>
</evidence>
<gene>
    <name evidence="1" type="ORF">HanXRQr2_Chr02g0080091</name>
</gene>
<reference evidence="1" key="2">
    <citation type="submission" date="2020-06" db="EMBL/GenBank/DDBJ databases">
        <title>Helianthus annuus Genome sequencing and assembly Release 2.</title>
        <authorList>
            <person name="Gouzy J."/>
            <person name="Langlade N."/>
            <person name="Munos S."/>
        </authorList>
    </citation>
    <scope>NUCLEOTIDE SEQUENCE</scope>
    <source>
        <tissue evidence="1">Leaves</tissue>
    </source>
</reference>
<protein>
    <submittedName>
        <fullName evidence="1">Uncharacterized protein</fullName>
    </submittedName>
</protein>
<dbReference type="Gramene" id="mRNA:HanXRQr2_Chr02g0080091">
    <property type="protein sequence ID" value="mRNA:HanXRQr2_Chr02g0080091"/>
    <property type="gene ID" value="HanXRQr2_Chr02g0080091"/>
</dbReference>
<evidence type="ECO:0000313" key="1">
    <source>
        <dbReference type="EMBL" id="KAF5819659.1"/>
    </source>
</evidence>
<dbReference type="EMBL" id="MNCJ02000317">
    <property type="protein sequence ID" value="KAF5819659.1"/>
    <property type="molecule type" value="Genomic_DNA"/>
</dbReference>
<sequence length="88" mass="10550">MFFCFFYHININMLHFINIEIFLISFRGPWFCRLMNVEDEVILSIPDDAAVKLWGVEKGPTNVIIHIEDKILHFLWFSISIYYIFCIS</sequence>
<accession>A0A9K3JQS8</accession>
<comment type="caution">
    <text evidence="1">The sequence shown here is derived from an EMBL/GenBank/DDBJ whole genome shotgun (WGS) entry which is preliminary data.</text>
</comment>
<reference evidence="1" key="1">
    <citation type="journal article" date="2017" name="Nature">
        <title>The sunflower genome provides insights into oil metabolism, flowering and Asterid evolution.</title>
        <authorList>
            <person name="Badouin H."/>
            <person name="Gouzy J."/>
            <person name="Grassa C.J."/>
            <person name="Murat F."/>
            <person name="Staton S.E."/>
            <person name="Cottret L."/>
            <person name="Lelandais-Briere C."/>
            <person name="Owens G.L."/>
            <person name="Carrere S."/>
            <person name="Mayjonade B."/>
            <person name="Legrand L."/>
            <person name="Gill N."/>
            <person name="Kane N.C."/>
            <person name="Bowers J.E."/>
            <person name="Hubner S."/>
            <person name="Bellec A."/>
            <person name="Berard A."/>
            <person name="Berges H."/>
            <person name="Blanchet N."/>
            <person name="Boniface M.C."/>
            <person name="Brunel D."/>
            <person name="Catrice O."/>
            <person name="Chaidir N."/>
            <person name="Claudel C."/>
            <person name="Donnadieu C."/>
            <person name="Faraut T."/>
            <person name="Fievet G."/>
            <person name="Helmstetter N."/>
            <person name="King M."/>
            <person name="Knapp S.J."/>
            <person name="Lai Z."/>
            <person name="Le Paslier M.C."/>
            <person name="Lippi Y."/>
            <person name="Lorenzon L."/>
            <person name="Mandel J.R."/>
            <person name="Marage G."/>
            <person name="Marchand G."/>
            <person name="Marquand E."/>
            <person name="Bret-Mestries E."/>
            <person name="Morien E."/>
            <person name="Nambeesan S."/>
            <person name="Nguyen T."/>
            <person name="Pegot-Espagnet P."/>
            <person name="Pouilly N."/>
            <person name="Raftis F."/>
            <person name="Sallet E."/>
            <person name="Schiex T."/>
            <person name="Thomas J."/>
            <person name="Vandecasteele C."/>
            <person name="Vares D."/>
            <person name="Vear F."/>
            <person name="Vautrin S."/>
            <person name="Crespi M."/>
            <person name="Mangin B."/>
            <person name="Burke J.M."/>
            <person name="Salse J."/>
            <person name="Munos S."/>
            <person name="Vincourt P."/>
            <person name="Rieseberg L.H."/>
            <person name="Langlade N.B."/>
        </authorList>
    </citation>
    <scope>NUCLEOTIDE SEQUENCE</scope>
    <source>
        <tissue evidence="1">Leaves</tissue>
    </source>
</reference>
<proteinExistence type="predicted"/>
<name>A0A9K3JQS8_HELAN</name>
<keyword evidence="2" id="KW-1185">Reference proteome</keyword>
<dbReference type="Proteomes" id="UP000215914">
    <property type="component" value="Unassembled WGS sequence"/>
</dbReference>